<dbReference type="Proteomes" id="UP001221898">
    <property type="component" value="Unassembled WGS sequence"/>
</dbReference>
<feature type="compositionally biased region" description="Basic residues" evidence="1">
    <location>
        <begin position="29"/>
        <end position="38"/>
    </location>
</feature>
<feature type="region of interest" description="Disordered" evidence="1">
    <location>
        <begin position="95"/>
        <end position="117"/>
    </location>
</feature>
<gene>
    <name evidence="2" type="ORF">AAFF_G00408620</name>
</gene>
<protein>
    <submittedName>
        <fullName evidence="2">Uncharacterized protein</fullName>
    </submittedName>
</protein>
<reference evidence="2" key="1">
    <citation type="journal article" date="2023" name="Science">
        <title>Genome structures resolve the early diversification of teleost fishes.</title>
        <authorList>
            <person name="Parey E."/>
            <person name="Louis A."/>
            <person name="Montfort J."/>
            <person name="Bouchez O."/>
            <person name="Roques C."/>
            <person name="Iampietro C."/>
            <person name="Lluch J."/>
            <person name="Castinel A."/>
            <person name="Donnadieu C."/>
            <person name="Desvignes T."/>
            <person name="Floi Bucao C."/>
            <person name="Jouanno E."/>
            <person name="Wen M."/>
            <person name="Mejri S."/>
            <person name="Dirks R."/>
            <person name="Jansen H."/>
            <person name="Henkel C."/>
            <person name="Chen W.J."/>
            <person name="Zahm M."/>
            <person name="Cabau C."/>
            <person name="Klopp C."/>
            <person name="Thompson A.W."/>
            <person name="Robinson-Rechavi M."/>
            <person name="Braasch I."/>
            <person name="Lecointre G."/>
            <person name="Bobe J."/>
            <person name="Postlethwait J.H."/>
            <person name="Berthelot C."/>
            <person name="Roest Crollius H."/>
            <person name="Guiguen Y."/>
        </authorList>
    </citation>
    <scope>NUCLEOTIDE SEQUENCE</scope>
    <source>
        <strain evidence="2">NC1722</strain>
    </source>
</reference>
<accession>A0AAD7SCC4</accession>
<name>A0AAD7SCC4_9TELE</name>
<keyword evidence="3" id="KW-1185">Reference proteome</keyword>
<sequence>MADNPPAAPALAWQTGAAANKPHEGKPPRAGRGRRSRPRAATSPLGKAAKPSLAIHNPAVAANAECKKPCLWSRPIAFSSAEQEELLTCALPRELTAHRPAPRASGRRWEQSRATHF</sequence>
<evidence type="ECO:0000256" key="1">
    <source>
        <dbReference type="SAM" id="MobiDB-lite"/>
    </source>
</evidence>
<dbReference type="AlphaFoldDB" id="A0AAD7SCC4"/>
<feature type="region of interest" description="Disordered" evidence="1">
    <location>
        <begin position="1"/>
        <end position="52"/>
    </location>
</feature>
<proteinExistence type="predicted"/>
<dbReference type="EMBL" id="JAINUG010000081">
    <property type="protein sequence ID" value="KAJ8399757.1"/>
    <property type="molecule type" value="Genomic_DNA"/>
</dbReference>
<evidence type="ECO:0000313" key="3">
    <source>
        <dbReference type="Proteomes" id="UP001221898"/>
    </source>
</evidence>
<feature type="compositionally biased region" description="Basic and acidic residues" evidence="1">
    <location>
        <begin position="107"/>
        <end position="117"/>
    </location>
</feature>
<comment type="caution">
    <text evidence="2">The sequence shown here is derived from an EMBL/GenBank/DDBJ whole genome shotgun (WGS) entry which is preliminary data.</text>
</comment>
<organism evidence="2 3">
    <name type="scientific">Aldrovandia affinis</name>
    <dbReference type="NCBI Taxonomy" id="143900"/>
    <lineage>
        <taxon>Eukaryota</taxon>
        <taxon>Metazoa</taxon>
        <taxon>Chordata</taxon>
        <taxon>Craniata</taxon>
        <taxon>Vertebrata</taxon>
        <taxon>Euteleostomi</taxon>
        <taxon>Actinopterygii</taxon>
        <taxon>Neopterygii</taxon>
        <taxon>Teleostei</taxon>
        <taxon>Notacanthiformes</taxon>
        <taxon>Halosauridae</taxon>
        <taxon>Aldrovandia</taxon>
    </lineage>
</organism>
<evidence type="ECO:0000313" key="2">
    <source>
        <dbReference type="EMBL" id="KAJ8399757.1"/>
    </source>
</evidence>